<sequence>MTMANATNKDSGTAATASTQGISFTFNFFATSEILVDVQNDTTGVIATLTPTTHYTVGTLVGTGTPNYTGATVSITSAADTAYPAGNTFYIYRKTTQTQTLDLTENDDLPAQSLEQQMDKLFALWADANEQLSRCIKVPVSDGTVTGLTLDNQIDRASTTLGFDASGNVTLT</sequence>
<protein>
    <submittedName>
        <fullName evidence="1">Uncharacterized protein</fullName>
    </submittedName>
</protein>
<name>X1N779_9ZZZZ</name>
<organism evidence="1">
    <name type="scientific">marine sediment metagenome</name>
    <dbReference type="NCBI Taxonomy" id="412755"/>
    <lineage>
        <taxon>unclassified sequences</taxon>
        <taxon>metagenomes</taxon>
        <taxon>ecological metagenomes</taxon>
    </lineage>
</organism>
<reference evidence="1" key="1">
    <citation type="journal article" date="2014" name="Front. Microbiol.">
        <title>High frequency of phylogenetically diverse reductive dehalogenase-homologous genes in deep subseafloor sedimentary metagenomes.</title>
        <authorList>
            <person name="Kawai M."/>
            <person name="Futagami T."/>
            <person name="Toyoda A."/>
            <person name="Takaki Y."/>
            <person name="Nishi S."/>
            <person name="Hori S."/>
            <person name="Arai W."/>
            <person name="Tsubouchi T."/>
            <person name="Morono Y."/>
            <person name="Uchiyama I."/>
            <person name="Ito T."/>
            <person name="Fujiyama A."/>
            <person name="Inagaki F."/>
            <person name="Takami H."/>
        </authorList>
    </citation>
    <scope>NUCLEOTIDE SEQUENCE</scope>
    <source>
        <strain evidence="1">Expedition CK06-06</strain>
    </source>
</reference>
<comment type="caution">
    <text evidence="1">The sequence shown here is derived from an EMBL/GenBank/DDBJ whole genome shotgun (WGS) entry which is preliminary data.</text>
</comment>
<gene>
    <name evidence="1" type="ORF">S06H3_16048</name>
</gene>
<dbReference type="EMBL" id="BARV01007922">
    <property type="protein sequence ID" value="GAI14459.1"/>
    <property type="molecule type" value="Genomic_DNA"/>
</dbReference>
<dbReference type="AlphaFoldDB" id="X1N779"/>
<accession>X1N779</accession>
<proteinExistence type="predicted"/>
<evidence type="ECO:0000313" key="1">
    <source>
        <dbReference type="EMBL" id="GAI14459.1"/>
    </source>
</evidence>